<dbReference type="KEGG" id="gaw:V144x_47370"/>
<feature type="region of interest" description="Disordered" evidence="1">
    <location>
        <begin position="111"/>
        <end position="131"/>
    </location>
</feature>
<evidence type="ECO:0000313" key="2">
    <source>
        <dbReference type="EMBL" id="QDT99226.1"/>
    </source>
</evidence>
<accession>A0A517W1W8</accession>
<proteinExistence type="predicted"/>
<reference evidence="2 3" key="1">
    <citation type="submission" date="2019-03" db="EMBL/GenBank/DDBJ databases">
        <title>Deep-cultivation of Planctomycetes and their phenomic and genomic characterization uncovers novel biology.</title>
        <authorList>
            <person name="Wiegand S."/>
            <person name="Jogler M."/>
            <person name="Boedeker C."/>
            <person name="Pinto D."/>
            <person name="Vollmers J."/>
            <person name="Rivas-Marin E."/>
            <person name="Kohn T."/>
            <person name="Peeters S.H."/>
            <person name="Heuer A."/>
            <person name="Rast P."/>
            <person name="Oberbeckmann S."/>
            <person name="Bunk B."/>
            <person name="Jeske O."/>
            <person name="Meyerdierks A."/>
            <person name="Storesund J.E."/>
            <person name="Kallscheuer N."/>
            <person name="Luecker S."/>
            <person name="Lage O.M."/>
            <person name="Pohl T."/>
            <person name="Merkel B.J."/>
            <person name="Hornburger P."/>
            <person name="Mueller R.-W."/>
            <person name="Bruemmer F."/>
            <person name="Labrenz M."/>
            <person name="Spormann A.M."/>
            <person name="Op den Camp H."/>
            <person name="Overmann J."/>
            <person name="Amann R."/>
            <person name="Jetten M.S.M."/>
            <person name="Mascher T."/>
            <person name="Medema M.H."/>
            <person name="Devos D.P."/>
            <person name="Kaster A.-K."/>
            <person name="Ovreas L."/>
            <person name="Rohde M."/>
            <person name="Galperin M.Y."/>
            <person name="Jogler C."/>
        </authorList>
    </citation>
    <scope>NUCLEOTIDE SEQUENCE [LARGE SCALE GENOMIC DNA]</scope>
    <source>
        <strain evidence="2 3">V144</strain>
    </source>
</reference>
<sequence length="131" mass="15079">MNNKLGGNILSYRRNGKKMHEWYKWLQERKSLVATAGLPADVAESEDTFGYFVDHSYNQAGWLGKAMWFSVDDLNSEQRAALWSLIVQAYETLWSNCSDLNLEKTLGLDEGETERRSHYPDTESTNHTVDK</sequence>
<protein>
    <submittedName>
        <fullName evidence="2">Uncharacterized protein</fullName>
    </submittedName>
</protein>
<evidence type="ECO:0000256" key="1">
    <source>
        <dbReference type="SAM" id="MobiDB-lite"/>
    </source>
</evidence>
<name>A0A517W1W8_9PLAN</name>
<dbReference type="Proteomes" id="UP000318704">
    <property type="component" value="Chromosome"/>
</dbReference>
<gene>
    <name evidence="2" type="ORF">V144x_47370</name>
</gene>
<evidence type="ECO:0000313" key="3">
    <source>
        <dbReference type="Proteomes" id="UP000318704"/>
    </source>
</evidence>
<organism evidence="2 3">
    <name type="scientific">Gimesia aquarii</name>
    <dbReference type="NCBI Taxonomy" id="2527964"/>
    <lineage>
        <taxon>Bacteria</taxon>
        <taxon>Pseudomonadati</taxon>
        <taxon>Planctomycetota</taxon>
        <taxon>Planctomycetia</taxon>
        <taxon>Planctomycetales</taxon>
        <taxon>Planctomycetaceae</taxon>
        <taxon>Gimesia</taxon>
    </lineage>
</organism>
<dbReference type="AlphaFoldDB" id="A0A517W1W8"/>
<dbReference type="EMBL" id="CP037920">
    <property type="protein sequence ID" value="QDT99226.1"/>
    <property type="molecule type" value="Genomic_DNA"/>
</dbReference>
<feature type="compositionally biased region" description="Polar residues" evidence="1">
    <location>
        <begin position="122"/>
        <end position="131"/>
    </location>
</feature>